<protein>
    <recommendedName>
        <fullName evidence="3">Viral A-type inclusion protein</fullName>
    </recommendedName>
</protein>
<dbReference type="RefSeq" id="WP_379048738.1">
    <property type="nucleotide sequence ID" value="NZ_JBHULZ010000041.1"/>
</dbReference>
<organism evidence="1 2">
    <name type="scientific">Mesonia sediminis</name>
    <dbReference type="NCBI Taxonomy" id="1703946"/>
    <lineage>
        <taxon>Bacteria</taxon>
        <taxon>Pseudomonadati</taxon>
        <taxon>Bacteroidota</taxon>
        <taxon>Flavobacteriia</taxon>
        <taxon>Flavobacteriales</taxon>
        <taxon>Flavobacteriaceae</taxon>
        <taxon>Mesonia</taxon>
    </lineage>
</organism>
<name>A0ABW5SG91_9FLAO</name>
<evidence type="ECO:0000313" key="1">
    <source>
        <dbReference type="EMBL" id="MFD2698801.1"/>
    </source>
</evidence>
<gene>
    <name evidence="1" type="ORF">ACFSQ0_12440</name>
</gene>
<evidence type="ECO:0000313" key="2">
    <source>
        <dbReference type="Proteomes" id="UP001597357"/>
    </source>
</evidence>
<dbReference type="PROSITE" id="PS51257">
    <property type="entry name" value="PROKAR_LIPOPROTEIN"/>
    <property type="match status" value="1"/>
</dbReference>
<comment type="caution">
    <text evidence="1">The sequence shown here is derived from an EMBL/GenBank/DDBJ whole genome shotgun (WGS) entry which is preliminary data.</text>
</comment>
<dbReference type="Proteomes" id="UP001597357">
    <property type="component" value="Unassembled WGS sequence"/>
</dbReference>
<reference evidence="2" key="1">
    <citation type="journal article" date="2019" name="Int. J. Syst. Evol. Microbiol.">
        <title>The Global Catalogue of Microorganisms (GCM) 10K type strain sequencing project: providing services to taxonomists for standard genome sequencing and annotation.</title>
        <authorList>
            <consortium name="The Broad Institute Genomics Platform"/>
            <consortium name="The Broad Institute Genome Sequencing Center for Infectious Disease"/>
            <person name="Wu L."/>
            <person name="Ma J."/>
        </authorList>
    </citation>
    <scope>NUCLEOTIDE SEQUENCE [LARGE SCALE GENOMIC DNA]</scope>
    <source>
        <strain evidence="2">KCTC 42255</strain>
    </source>
</reference>
<sequence>MKKLLILPLIALFVISCSNERKALKEKHDEVLQEVFDAHDVAMPKMGEINTLLKQLEEKIDSTSESENYIKAQKELQAAHKHMMTWMQDFSSKFPDVNKIENLDLEELRQRTDSLINEKPAVEDMRDHVLRSISRAKEILNN</sequence>
<keyword evidence="2" id="KW-1185">Reference proteome</keyword>
<accession>A0ABW5SG91</accession>
<evidence type="ECO:0008006" key="3">
    <source>
        <dbReference type="Google" id="ProtNLM"/>
    </source>
</evidence>
<proteinExistence type="predicted"/>
<dbReference type="EMBL" id="JBHULZ010000041">
    <property type="protein sequence ID" value="MFD2698801.1"/>
    <property type="molecule type" value="Genomic_DNA"/>
</dbReference>